<dbReference type="EMBL" id="BAABCJ010000007">
    <property type="protein sequence ID" value="GAA3712334.1"/>
    <property type="molecule type" value="Genomic_DNA"/>
</dbReference>
<sequence length="259" mass="28261">MRGSIYMVVRSGAEKNGVDRLVGKLAAVGGAEGQIPPEIPTDVAIGYVDEYFARRENGRPKYSGSHFETFGGGGLSRPNEFSAEDLLATSLLSKPVSGQAAVGILGPAAEELSGCLSELPTDRSFEDLTEEEFARLLDDSNSPAQRAWDLLRQHEDPWWIGPTAASKLLARKRPQLIPVYDSFVKAQAGLSGSGKQWTLWREAFQHDGFVRTLREIRDASAGRQLSLLRVLDVVLWMHHARGLNIEGDADVADEMAAAE</sequence>
<dbReference type="Pfam" id="PF19827">
    <property type="entry name" value="DUF6308"/>
    <property type="match status" value="1"/>
</dbReference>
<evidence type="ECO:0000313" key="1">
    <source>
        <dbReference type="EMBL" id="GAA3712334.1"/>
    </source>
</evidence>
<organism evidence="1 2">
    <name type="scientific">Zhihengliuella alba</name>
    <dbReference type="NCBI Taxonomy" id="547018"/>
    <lineage>
        <taxon>Bacteria</taxon>
        <taxon>Bacillati</taxon>
        <taxon>Actinomycetota</taxon>
        <taxon>Actinomycetes</taxon>
        <taxon>Micrococcales</taxon>
        <taxon>Micrococcaceae</taxon>
        <taxon>Zhihengliuella</taxon>
    </lineage>
</organism>
<dbReference type="Proteomes" id="UP001501536">
    <property type="component" value="Unassembled WGS sequence"/>
</dbReference>
<reference evidence="2" key="1">
    <citation type="journal article" date="2019" name="Int. J. Syst. Evol. Microbiol.">
        <title>The Global Catalogue of Microorganisms (GCM) 10K type strain sequencing project: providing services to taxonomists for standard genome sequencing and annotation.</title>
        <authorList>
            <consortium name="The Broad Institute Genomics Platform"/>
            <consortium name="The Broad Institute Genome Sequencing Center for Infectious Disease"/>
            <person name="Wu L."/>
            <person name="Ma J."/>
        </authorList>
    </citation>
    <scope>NUCLEOTIDE SEQUENCE [LARGE SCALE GENOMIC DNA]</scope>
    <source>
        <strain evidence="2">JCM 16961</strain>
    </source>
</reference>
<dbReference type="InterPro" id="IPR046275">
    <property type="entry name" value="DUF6308"/>
</dbReference>
<protein>
    <submittedName>
        <fullName evidence="1">Uncharacterized protein</fullName>
    </submittedName>
</protein>
<proteinExistence type="predicted"/>
<evidence type="ECO:0000313" key="2">
    <source>
        <dbReference type="Proteomes" id="UP001501536"/>
    </source>
</evidence>
<accession>A0ABP7DZL2</accession>
<name>A0ABP7DZL2_9MICC</name>
<keyword evidence="2" id="KW-1185">Reference proteome</keyword>
<comment type="caution">
    <text evidence="1">The sequence shown here is derived from an EMBL/GenBank/DDBJ whole genome shotgun (WGS) entry which is preliminary data.</text>
</comment>
<dbReference type="RefSeq" id="WP_344885864.1">
    <property type="nucleotide sequence ID" value="NZ_BAABCJ010000007.1"/>
</dbReference>
<gene>
    <name evidence="1" type="ORF">GCM10022377_27380</name>
</gene>